<protein>
    <recommendedName>
        <fullName evidence="7">Clip domain-containing protein</fullName>
    </recommendedName>
</protein>
<keyword evidence="1" id="KW-0645">Protease</keyword>
<feature type="chain" id="PRO_5034227688" description="Clip domain-containing protein" evidence="6">
    <location>
        <begin position="22"/>
        <end position="136"/>
    </location>
</feature>
<keyword evidence="9" id="KW-1185">Reference proteome</keyword>
<reference evidence="8" key="1">
    <citation type="submission" date="2020-08" db="EMBL/GenBank/DDBJ databases">
        <title>Genome sequencing and assembly of the red palm weevil Rhynchophorus ferrugineus.</title>
        <authorList>
            <person name="Dias G.B."/>
            <person name="Bergman C.M."/>
            <person name="Manee M."/>
        </authorList>
    </citation>
    <scope>NUCLEOTIDE SEQUENCE</scope>
    <source>
        <strain evidence="8">AA-2017</strain>
        <tissue evidence="8">Whole larva</tissue>
    </source>
</reference>
<dbReference type="GO" id="GO:0006508">
    <property type="term" value="P:proteolysis"/>
    <property type="evidence" value="ECO:0007669"/>
    <property type="project" value="UniProtKB-KW"/>
</dbReference>
<comment type="caution">
    <text evidence="8">The sequence shown here is derived from an EMBL/GenBank/DDBJ whole genome shotgun (WGS) entry which is preliminary data.</text>
</comment>
<keyword evidence="3" id="KW-0378">Hydrolase</keyword>
<evidence type="ECO:0000256" key="6">
    <source>
        <dbReference type="SAM" id="SignalP"/>
    </source>
</evidence>
<dbReference type="Proteomes" id="UP000625711">
    <property type="component" value="Unassembled WGS sequence"/>
</dbReference>
<name>A0A834IIN1_RHYFE</name>
<proteinExistence type="predicted"/>
<dbReference type="InterPro" id="IPR038565">
    <property type="entry name" value="CLIP_sf"/>
</dbReference>
<dbReference type="Gene3D" id="3.30.1640.30">
    <property type="match status" value="1"/>
</dbReference>
<dbReference type="OrthoDB" id="6782672at2759"/>
<feature type="domain" description="Clip" evidence="7">
    <location>
        <begin position="32"/>
        <end position="77"/>
    </location>
</feature>
<keyword evidence="4" id="KW-0720">Serine protease</keyword>
<sequence length="136" mass="15590">MFGFFILNILIVFVASVTVYASTYTSCRDGEHCVRMTTCPSYMNLIKSLRKPLQPAAVKFLRKQECGFDGSYPMVCCFNGSNAEEMSKDKINAGQEKIKDQLQDKIDAFNTAFVLSNMDYFFVRRMLEEMKNNTKN</sequence>
<keyword evidence="2 6" id="KW-0732">Signal</keyword>
<keyword evidence="5" id="KW-1015">Disulfide bond</keyword>
<dbReference type="AlphaFoldDB" id="A0A834IIN1"/>
<accession>A0A834IIN1</accession>
<evidence type="ECO:0000256" key="2">
    <source>
        <dbReference type="ARBA" id="ARBA00022729"/>
    </source>
</evidence>
<evidence type="ECO:0000313" key="9">
    <source>
        <dbReference type="Proteomes" id="UP000625711"/>
    </source>
</evidence>
<evidence type="ECO:0000256" key="3">
    <source>
        <dbReference type="ARBA" id="ARBA00022801"/>
    </source>
</evidence>
<evidence type="ECO:0000256" key="4">
    <source>
        <dbReference type="ARBA" id="ARBA00022825"/>
    </source>
</evidence>
<gene>
    <name evidence="8" type="ORF">GWI33_006746</name>
</gene>
<evidence type="ECO:0000256" key="5">
    <source>
        <dbReference type="ARBA" id="ARBA00023157"/>
    </source>
</evidence>
<organism evidence="8 9">
    <name type="scientific">Rhynchophorus ferrugineus</name>
    <name type="common">Red palm weevil</name>
    <name type="synonym">Curculio ferrugineus</name>
    <dbReference type="NCBI Taxonomy" id="354439"/>
    <lineage>
        <taxon>Eukaryota</taxon>
        <taxon>Metazoa</taxon>
        <taxon>Ecdysozoa</taxon>
        <taxon>Arthropoda</taxon>
        <taxon>Hexapoda</taxon>
        <taxon>Insecta</taxon>
        <taxon>Pterygota</taxon>
        <taxon>Neoptera</taxon>
        <taxon>Endopterygota</taxon>
        <taxon>Coleoptera</taxon>
        <taxon>Polyphaga</taxon>
        <taxon>Cucujiformia</taxon>
        <taxon>Curculionidae</taxon>
        <taxon>Dryophthorinae</taxon>
        <taxon>Rhynchophorus</taxon>
    </lineage>
</organism>
<dbReference type="EMBL" id="JAACXV010000340">
    <property type="protein sequence ID" value="KAF7279787.1"/>
    <property type="molecule type" value="Genomic_DNA"/>
</dbReference>
<evidence type="ECO:0000256" key="1">
    <source>
        <dbReference type="ARBA" id="ARBA00022670"/>
    </source>
</evidence>
<dbReference type="GO" id="GO:0008236">
    <property type="term" value="F:serine-type peptidase activity"/>
    <property type="evidence" value="ECO:0007669"/>
    <property type="project" value="UniProtKB-KW"/>
</dbReference>
<evidence type="ECO:0000313" key="8">
    <source>
        <dbReference type="EMBL" id="KAF7279787.1"/>
    </source>
</evidence>
<evidence type="ECO:0000259" key="7">
    <source>
        <dbReference type="Pfam" id="PF12032"/>
    </source>
</evidence>
<dbReference type="InterPro" id="IPR022700">
    <property type="entry name" value="CLIP"/>
</dbReference>
<dbReference type="Pfam" id="PF12032">
    <property type="entry name" value="CLIP"/>
    <property type="match status" value="1"/>
</dbReference>
<feature type="signal peptide" evidence="6">
    <location>
        <begin position="1"/>
        <end position="21"/>
    </location>
</feature>